<comment type="caution">
    <text evidence="1">The sequence shown here is derived from an EMBL/GenBank/DDBJ whole genome shotgun (WGS) entry which is preliminary data.</text>
</comment>
<feature type="non-terminal residue" evidence="1">
    <location>
        <position position="48"/>
    </location>
</feature>
<dbReference type="EMBL" id="CAJNOT010012489">
    <property type="protein sequence ID" value="CAF1538087.1"/>
    <property type="molecule type" value="Genomic_DNA"/>
</dbReference>
<protein>
    <submittedName>
        <fullName evidence="1">Uncharacterized protein</fullName>
    </submittedName>
</protein>
<organism evidence="1 2">
    <name type="scientific">Rotaria sordida</name>
    <dbReference type="NCBI Taxonomy" id="392033"/>
    <lineage>
        <taxon>Eukaryota</taxon>
        <taxon>Metazoa</taxon>
        <taxon>Spiralia</taxon>
        <taxon>Gnathifera</taxon>
        <taxon>Rotifera</taxon>
        <taxon>Eurotatoria</taxon>
        <taxon>Bdelloidea</taxon>
        <taxon>Philodinida</taxon>
        <taxon>Philodinidae</taxon>
        <taxon>Rotaria</taxon>
    </lineage>
</organism>
<evidence type="ECO:0000313" key="2">
    <source>
        <dbReference type="Proteomes" id="UP000663864"/>
    </source>
</evidence>
<feature type="non-terminal residue" evidence="1">
    <location>
        <position position="1"/>
    </location>
</feature>
<reference evidence="1" key="1">
    <citation type="submission" date="2021-02" db="EMBL/GenBank/DDBJ databases">
        <authorList>
            <person name="Nowell W R."/>
        </authorList>
    </citation>
    <scope>NUCLEOTIDE SEQUENCE</scope>
</reference>
<dbReference type="AlphaFoldDB" id="A0A815W6F5"/>
<gene>
    <name evidence="1" type="ORF">ZHD862_LOCUS38979</name>
</gene>
<proteinExistence type="predicted"/>
<name>A0A815W6F5_9BILA</name>
<sequence length="48" mass="4937">IGGISPSDIDYISGGDTIPSDVNYILDGGLGLVNGDVKLDTLIILSIF</sequence>
<dbReference type="Proteomes" id="UP000663864">
    <property type="component" value="Unassembled WGS sequence"/>
</dbReference>
<accession>A0A815W6F5</accession>
<evidence type="ECO:0000313" key="1">
    <source>
        <dbReference type="EMBL" id="CAF1538087.1"/>
    </source>
</evidence>